<keyword evidence="4" id="KW-1185">Reference proteome</keyword>
<feature type="region of interest" description="Disordered" evidence="1">
    <location>
        <begin position="94"/>
        <end position="148"/>
    </location>
</feature>
<evidence type="ECO:0000313" key="3">
    <source>
        <dbReference type="EMBL" id="CAH0103989.1"/>
    </source>
</evidence>
<reference evidence="3" key="1">
    <citation type="submission" date="2021-11" db="EMBL/GenBank/DDBJ databases">
        <authorList>
            <person name="Schell T."/>
        </authorList>
    </citation>
    <scope>NUCLEOTIDE SEQUENCE</scope>
    <source>
        <strain evidence="3">M5</strain>
    </source>
</reference>
<feature type="compositionally biased region" description="Acidic residues" evidence="1">
    <location>
        <begin position="846"/>
        <end position="859"/>
    </location>
</feature>
<evidence type="ECO:0000256" key="2">
    <source>
        <dbReference type="SAM" id="Phobius"/>
    </source>
</evidence>
<dbReference type="Proteomes" id="UP000789390">
    <property type="component" value="Unassembled WGS sequence"/>
</dbReference>
<feature type="compositionally biased region" description="Basic and acidic residues" evidence="1">
    <location>
        <begin position="109"/>
        <end position="137"/>
    </location>
</feature>
<dbReference type="EMBL" id="CAKKLH010000124">
    <property type="protein sequence ID" value="CAH0103989.1"/>
    <property type="molecule type" value="Genomic_DNA"/>
</dbReference>
<name>A0A8J2WLX9_9CRUS</name>
<feature type="region of interest" description="Disordered" evidence="1">
    <location>
        <begin position="475"/>
        <end position="508"/>
    </location>
</feature>
<accession>A0A8J2WLX9</accession>
<feature type="region of interest" description="Disordered" evidence="1">
    <location>
        <begin position="824"/>
        <end position="867"/>
    </location>
</feature>
<dbReference type="OrthoDB" id="6360486at2759"/>
<dbReference type="GO" id="GO:0003676">
    <property type="term" value="F:nucleic acid binding"/>
    <property type="evidence" value="ECO:0007669"/>
    <property type="project" value="InterPro"/>
</dbReference>
<keyword evidence="2" id="KW-0472">Membrane</keyword>
<gene>
    <name evidence="3" type="ORF">DGAL_LOCUS6701</name>
</gene>
<feature type="region of interest" description="Disordered" evidence="1">
    <location>
        <begin position="398"/>
        <end position="436"/>
    </location>
</feature>
<dbReference type="InterPro" id="IPR002052">
    <property type="entry name" value="DNA_methylase_N6_adenine_CS"/>
</dbReference>
<feature type="compositionally biased region" description="Polar residues" evidence="1">
    <location>
        <begin position="710"/>
        <end position="724"/>
    </location>
</feature>
<feature type="region of interest" description="Disordered" evidence="1">
    <location>
        <begin position="1426"/>
        <end position="1457"/>
    </location>
</feature>
<dbReference type="GO" id="GO:0008168">
    <property type="term" value="F:methyltransferase activity"/>
    <property type="evidence" value="ECO:0007669"/>
    <property type="project" value="InterPro"/>
</dbReference>
<dbReference type="PROSITE" id="PS00092">
    <property type="entry name" value="N6_MTASE"/>
    <property type="match status" value="1"/>
</dbReference>
<keyword evidence="2" id="KW-1133">Transmembrane helix</keyword>
<comment type="caution">
    <text evidence="3">The sequence shown here is derived from an EMBL/GenBank/DDBJ whole genome shotgun (WGS) entry which is preliminary data.</text>
</comment>
<evidence type="ECO:0000313" key="4">
    <source>
        <dbReference type="Proteomes" id="UP000789390"/>
    </source>
</evidence>
<feature type="compositionally biased region" description="Polar residues" evidence="1">
    <location>
        <begin position="496"/>
        <end position="505"/>
    </location>
</feature>
<feature type="region of interest" description="Disordered" evidence="1">
    <location>
        <begin position="363"/>
        <end position="386"/>
    </location>
</feature>
<feature type="compositionally biased region" description="Basic residues" evidence="1">
    <location>
        <begin position="413"/>
        <end position="425"/>
    </location>
</feature>
<feature type="region of interest" description="Disordered" evidence="1">
    <location>
        <begin position="998"/>
        <end position="1029"/>
    </location>
</feature>
<feature type="compositionally biased region" description="Polar residues" evidence="1">
    <location>
        <begin position="1000"/>
        <end position="1009"/>
    </location>
</feature>
<evidence type="ECO:0000256" key="1">
    <source>
        <dbReference type="SAM" id="MobiDB-lite"/>
    </source>
</evidence>
<feature type="region of interest" description="Disordered" evidence="1">
    <location>
        <begin position="709"/>
        <end position="732"/>
    </location>
</feature>
<proteinExistence type="predicted"/>
<feature type="compositionally biased region" description="Polar residues" evidence="1">
    <location>
        <begin position="363"/>
        <end position="381"/>
    </location>
</feature>
<feature type="region of interest" description="Disordered" evidence="1">
    <location>
        <begin position="1059"/>
        <end position="1086"/>
    </location>
</feature>
<feature type="region of interest" description="Disordered" evidence="1">
    <location>
        <begin position="649"/>
        <end position="679"/>
    </location>
</feature>
<sequence>MPQMLRRLLCLSSSRGNDVVFHIKIMVPRKGRQNITETKSTVDIGDRNKTNALDADASTAGLVPPTVIRLLASDGLLGSNTSTERRLYSYREIGRQHCGSGPPVTTAVEQKDDGSLKDDGKKSTRLEPPDIRGRDQRQTSSGSQPSPEIHLIDNVNFMFSSFQDDSLSTTSLSEKTMTPRSVDHEDQDQPNLVFNMVIQKERTEKSAFIAPDVNWLRDLVPKVVDVVEQPETTIKEIIFNAMEEENAIQTEPMRDRKLFINVVKSQIGSENDVPEILASLRNLMQTGGPAVESKLLESRDIGEPQTRIYVINIIIFNVVVLTAPVDQPVFVNNKVAISNLAADITEDSYIVALRESQKNRIKVSSSFGRNKNPTAENQPRTPDTGVEEDSYIVALKESQKNRNKGSISPAIDHHHHHHEAKPHHHQTIDEETTSQQQQFNGHFLTEVPTYGYVSTARPLMAMEKDYLRRYTVKPVQQQESVDEEEQQPADEHEQSSDGQEQLANEQQQLSPIQSPIIDPFGSLEYVNLPTGPYFTNFGSPAVQIVNSETTTSSIEKPPAIESVVFDVAETGGVANSNKVQTTKKPVVVVVKKPLIVRVPEAVGVMTNKATNVVRNRIRTVGLFGIPMMVGLATTVNSWLPAVTAFGRRRRRRSTITDEEENWEDSNNNHEMSGDDDRSRTIGNAQMLARLMGKRAESLLDNWRHRERETTTSNVEFPTQSTTDTNKSKAKKKRPLWFQRLSNVKRPNGSRTSRKMKDIISSSRKYMTPLFYATFFGNEKEDVDNQNAAGDVMEHREDILKDSEAVAEYDLEQPEVLLENDAETIEPPMDTADDPSTDYGDDKQEEKEIEMEETQPEEDIPVSPLINSHSGSDFDIVSNFVRAMMMNNNDNENKDGEDSIENREEIFWVKEASIVNTTETVSSKPIKPPVGSSLLLLKPGVRVPSIGVNGNTVSLFSADPVKQTNWINNNNENVTNSPITYVSIKSPTKVTWLGVGPPDAITSTQSSSAESFDDPAVETEIDNSELPPSEIVGAPLEFYNEETDNYVSKEVPSVPVQATIPYYSDQPPSTNEPPPQPLADPGDMSKPLRPMVFRPNDLRPGLSSLLLTIASFNRPRLPPPIDVSSSVATQGEGNITPSVDEFRDDTTVKYTHGHGIVTPNDETLKYTHGHGIIVTNPPFLTAESSLEPESSSQNQSPNLIKLTTNGQYDDESPSPSLMGDTSYQFVGMYGGTTVNSTYGEFSTTGFSDSSEMESTLDDLITQLQTNLTTGLVTDRPVGGLHFVNSSTEIVIMNPFVTASSIFPQLQVEAVEAEEGDTFGAIENVEQSDDNSIVVDAAEGNQPDSVPVVSNLANLFLGSSGSSSSSGSLITNGGLSAGGISGGSVSSSTTNPLALLYTFGLAAIGILALTLPLWVPFAVAKKRRRTYAPSKTYPAGKKKTPASAPPKKTYGEPPPNHYKDLSEEEIYGSDPYFDQQQLATGPTQPTQYTTTTVEDLFRPSVELRNSDYTNDHYIFRDSIALNPQDDMFNNPGPLNSEDVYGPPARIFLKARRRRSSRFQPSNKR</sequence>
<feature type="transmembrane region" description="Helical" evidence="2">
    <location>
        <begin position="1392"/>
        <end position="1413"/>
    </location>
</feature>
<organism evidence="3 4">
    <name type="scientific">Daphnia galeata</name>
    <dbReference type="NCBI Taxonomy" id="27404"/>
    <lineage>
        <taxon>Eukaryota</taxon>
        <taxon>Metazoa</taxon>
        <taxon>Ecdysozoa</taxon>
        <taxon>Arthropoda</taxon>
        <taxon>Crustacea</taxon>
        <taxon>Branchiopoda</taxon>
        <taxon>Diplostraca</taxon>
        <taxon>Cladocera</taxon>
        <taxon>Anomopoda</taxon>
        <taxon>Daphniidae</taxon>
        <taxon>Daphnia</taxon>
    </lineage>
</organism>
<feature type="compositionally biased region" description="Acidic residues" evidence="1">
    <location>
        <begin position="1010"/>
        <end position="1022"/>
    </location>
</feature>
<protein>
    <submittedName>
        <fullName evidence="3">Uncharacterized protein</fullName>
    </submittedName>
</protein>
<dbReference type="GO" id="GO:0032259">
    <property type="term" value="P:methylation"/>
    <property type="evidence" value="ECO:0007669"/>
    <property type="project" value="InterPro"/>
</dbReference>
<keyword evidence="2" id="KW-0812">Transmembrane</keyword>